<accession>A0A382MZH1</accession>
<reference evidence="1" key="1">
    <citation type="submission" date="2018-05" db="EMBL/GenBank/DDBJ databases">
        <authorList>
            <person name="Lanie J.A."/>
            <person name="Ng W.-L."/>
            <person name="Kazmierczak K.M."/>
            <person name="Andrzejewski T.M."/>
            <person name="Davidsen T.M."/>
            <person name="Wayne K.J."/>
            <person name="Tettelin H."/>
            <person name="Glass J.I."/>
            <person name="Rusch D."/>
            <person name="Podicherti R."/>
            <person name="Tsui H.-C.T."/>
            <person name="Winkler M.E."/>
        </authorList>
    </citation>
    <scope>NUCLEOTIDE SEQUENCE</scope>
</reference>
<evidence type="ECO:0000313" key="1">
    <source>
        <dbReference type="EMBL" id="SVC52731.1"/>
    </source>
</evidence>
<organism evidence="1">
    <name type="scientific">marine metagenome</name>
    <dbReference type="NCBI Taxonomy" id="408172"/>
    <lineage>
        <taxon>unclassified sequences</taxon>
        <taxon>metagenomes</taxon>
        <taxon>ecological metagenomes</taxon>
    </lineage>
</organism>
<proteinExistence type="predicted"/>
<name>A0A382MZH1_9ZZZZ</name>
<dbReference type="AlphaFoldDB" id="A0A382MZH1"/>
<sequence>MYQVNNIKAWWRHAFAVEDPQEGWSAEDRELAERLADMIVRRRLGGAALMALEAGRPCNFLGSQALIFLAPFATLVFSADEYERFTRMLERRQSIDLLLEALTRRESEKHE</sequence>
<dbReference type="EMBL" id="UINC01096112">
    <property type="protein sequence ID" value="SVC52731.1"/>
    <property type="molecule type" value="Genomic_DNA"/>
</dbReference>
<gene>
    <name evidence="1" type="ORF">METZ01_LOCUS305585</name>
</gene>
<protein>
    <submittedName>
        <fullName evidence="1">Uncharacterized protein</fullName>
    </submittedName>
</protein>